<keyword evidence="1" id="KW-1133">Transmembrane helix</keyword>
<comment type="caution">
    <text evidence="3">The sequence shown here is derived from an EMBL/GenBank/DDBJ whole genome shotgun (WGS) entry which is preliminary data.</text>
</comment>
<evidence type="ECO:0000313" key="4">
    <source>
        <dbReference type="Proteomes" id="UP000179069"/>
    </source>
</evidence>
<evidence type="ECO:0000313" key="3">
    <source>
        <dbReference type="EMBL" id="OGY16542.1"/>
    </source>
</evidence>
<gene>
    <name evidence="3" type="ORF">A2785_03045</name>
</gene>
<dbReference type="AlphaFoldDB" id="A0A1G1VMA9"/>
<organism evidence="3 4">
    <name type="scientific">Candidatus Chisholmbacteria bacterium RIFCSPHIGHO2_01_FULL_49_18</name>
    <dbReference type="NCBI Taxonomy" id="1797590"/>
    <lineage>
        <taxon>Bacteria</taxon>
        <taxon>Candidatus Chisholmiibacteriota</taxon>
    </lineage>
</organism>
<dbReference type="Proteomes" id="UP000179069">
    <property type="component" value="Unassembled WGS sequence"/>
</dbReference>
<keyword evidence="1" id="KW-0812">Transmembrane</keyword>
<proteinExistence type="predicted"/>
<accession>A0A1G1VMA9</accession>
<sequence length="79" mass="8792">METFAQIMGWIGAFLVVLAYFLVSYKKVEGDSRIYQFMNLFGALGVGVNVFYQQAWPALAIQVVWGTIAIIALVKSIKS</sequence>
<dbReference type="Pfam" id="PF26604">
    <property type="entry name" value="CBU_0592"/>
    <property type="match status" value="1"/>
</dbReference>
<feature type="transmembrane region" description="Helical" evidence="1">
    <location>
        <begin position="58"/>
        <end position="77"/>
    </location>
</feature>
<name>A0A1G1VMA9_9BACT</name>
<feature type="transmembrane region" description="Helical" evidence="1">
    <location>
        <begin position="35"/>
        <end position="52"/>
    </location>
</feature>
<keyword evidence="1" id="KW-0472">Membrane</keyword>
<dbReference type="EMBL" id="MHCI01000014">
    <property type="protein sequence ID" value="OGY16542.1"/>
    <property type="molecule type" value="Genomic_DNA"/>
</dbReference>
<protein>
    <recommendedName>
        <fullName evidence="2">CBU-0592-like domain-containing protein</fullName>
    </recommendedName>
</protein>
<dbReference type="InterPro" id="IPR058058">
    <property type="entry name" value="CBU_0592-like"/>
</dbReference>
<evidence type="ECO:0000259" key="2">
    <source>
        <dbReference type="Pfam" id="PF26604"/>
    </source>
</evidence>
<feature type="domain" description="CBU-0592-like" evidence="2">
    <location>
        <begin position="6"/>
        <end position="78"/>
    </location>
</feature>
<reference evidence="3 4" key="1">
    <citation type="journal article" date="2016" name="Nat. Commun.">
        <title>Thousands of microbial genomes shed light on interconnected biogeochemical processes in an aquifer system.</title>
        <authorList>
            <person name="Anantharaman K."/>
            <person name="Brown C.T."/>
            <person name="Hug L.A."/>
            <person name="Sharon I."/>
            <person name="Castelle C.J."/>
            <person name="Probst A.J."/>
            <person name="Thomas B.C."/>
            <person name="Singh A."/>
            <person name="Wilkins M.J."/>
            <person name="Karaoz U."/>
            <person name="Brodie E.L."/>
            <person name="Williams K.H."/>
            <person name="Hubbard S.S."/>
            <person name="Banfield J.F."/>
        </authorList>
    </citation>
    <scope>NUCLEOTIDE SEQUENCE [LARGE SCALE GENOMIC DNA]</scope>
</reference>
<dbReference type="NCBIfam" id="NF047864">
    <property type="entry name" value="CBU_0592_membra"/>
    <property type="match status" value="1"/>
</dbReference>
<evidence type="ECO:0000256" key="1">
    <source>
        <dbReference type="SAM" id="Phobius"/>
    </source>
</evidence>
<feature type="transmembrane region" description="Helical" evidence="1">
    <location>
        <begin position="6"/>
        <end position="23"/>
    </location>
</feature>